<feature type="compositionally biased region" description="Basic and acidic residues" evidence="2">
    <location>
        <begin position="364"/>
        <end position="376"/>
    </location>
</feature>
<feature type="region of interest" description="Disordered" evidence="2">
    <location>
        <begin position="77"/>
        <end position="211"/>
    </location>
</feature>
<dbReference type="Pfam" id="PF00616">
    <property type="entry name" value="RasGAP"/>
    <property type="match status" value="1"/>
</dbReference>
<feature type="region of interest" description="Disordered" evidence="2">
    <location>
        <begin position="357"/>
        <end position="379"/>
    </location>
</feature>
<proteinExistence type="predicted"/>
<feature type="compositionally biased region" description="Polar residues" evidence="2">
    <location>
        <begin position="1278"/>
        <end position="1287"/>
    </location>
</feature>
<evidence type="ECO:0000256" key="1">
    <source>
        <dbReference type="ARBA" id="ARBA00022468"/>
    </source>
</evidence>
<feature type="compositionally biased region" description="Basic and acidic residues" evidence="2">
    <location>
        <begin position="1353"/>
        <end position="1364"/>
    </location>
</feature>
<dbReference type="SMART" id="SM00323">
    <property type="entry name" value="RasGAP"/>
    <property type="match status" value="1"/>
</dbReference>
<evidence type="ECO:0000259" key="3">
    <source>
        <dbReference type="PROSITE" id="PS50018"/>
    </source>
</evidence>
<name>A0ABQ7ITX4_9HELO</name>
<dbReference type="PANTHER" id="PTHR10194">
    <property type="entry name" value="RAS GTPASE-ACTIVATING PROTEINS"/>
    <property type="match status" value="1"/>
</dbReference>
<feature type="region of interest" description="Disordered" evidence="2">
    <location>
        <begin position="1"/>
        <end position="55"/>
    </location>
</feature>
<dbReference type="InterPro" id="IPR039360">
    <property type="entry name" value="Ras_GTPase"/>
</dbReference>
<dbReference type="RefSeq" id="XP_038812614.1">
    <property type="nucleotide sequence ID" value="XM_038951150.1"/>
</dbReference>
<dbReference type="Gene3D" id="2.60.40.150">
    <property type="entry name" value="C2 domain"/>
    <property type="match status" value="1"/>
</dbReference>
<sequence>MSLLSPGMDTRDYNGTSGRENTVRDWGENAAETLARRFSPSEPRRSRGPGLDTTIRTVTPEPVEVTDDNLSILETPPRLFPSVQTSPRSIPGGEKPRERRQGLVFHDSYSSDSIDKPPQSTMSLRSRPRTYTVDATTRKRSGSGGAPRNRQRIGSVHSTNSSSFHDIEPRPDTNTAIGYPSTSNRNTLTKSNSLKKEKGSGRRLVKKHSRPTSPFQAFVDIPAVDSLPDPVPTGNTKKILGLMKSLRGRMRGEVEYQTVERGQWYRGVCYIDNVKGSLMYEDDDKGPFHIAVATDLRGCRVKPIIYSLERQVRCLEILNPSLGLDLRLLPTDPAEFDHWLAAILPWQQIRLASSLTSPLKSPTGHHDDRRPVDRRGSAYSNKDSNIIKVAKLLLWDKGPPLSPESIITRRSTRHLRNSGQQWRRISCILQDNGDLKVLTENDALLLSVVQLPQLSRSAIQKLDKSVLGEEYCIAIFPQYTSTSTDLSIFRPIYLALESRLVFEVWLCLLRAFTIPEIYGHDTPQQIEADAEGEELPEGYPSSTNDMFRIEKSLNMRIVEAKFRKSGIRAELPQYGRHSVRPEPDGILGDYFAEVMLDGEVRARTITKLETRNPFWREECEFTDLPPYLPKLSIVLKRMEMSQLTVQGFLSSSSVQVADQQVETICGVVEISVDKLERGKDNEAWWPILDQNQEQVGEMLMKLRHDEVVVLLAKDYQPISELLHNFNNGLTLQISQVIPNNLRQLSETLLNIFQVSGNGSEWLKALVEDEIDGIGKEAPTKRLRYSRRIGSNEVSFTSIEREQSVRDMGKSLNTEANLLFRGNSLLTQALDFHMRRVGKEYLSEILGDQIRTINNINPDCEVDPSRIDNDGAFEKNWVSLIALTTDVWRSIADSATRCPPELRQIFKYIRAVAEDRYGDFLRTVAYTSVSGFIFLRFFCPAILNPKLFGLLPDHPQPKAQRTFTLIAKSLQALANLSSFGQKESWMEPMNKFLYQHRQGVKDFLDSICAIAPDRATFAVPASYSTPITILARLPPTSREGFPSLPYLIDHARSFADLVKLWLEGTSNSMTQYFEGDLGEFNELCIALKKRTDECILKAEEYGDRVADQISLQFEDIVEGLQNTHFHESPQILPLPPTQSCFQPDSEHQHPILPPPWQDYSMSNSNATSINNTSQTYLRAPGSAGSGSERIGTISTMSSKDSKDKEKKEKQNFWEATFGKDSKYQRPYAPPPDHSAQQLGMQASSPPGGKGLGGLGLNRQEKQSRSFLGGLRRKGKQEPKSQGSGSSNDGGFIMAPAPATGMGMGIPEGMSIDTGNGRGARPEGMSIDTGNGRGARGEGFREEIVSPTMGGWGHIPRDGRGDGGMF</sequence>
<dbReference type="InterPro" id="IPR008936">
    <property type="entry name" value="Rho_GTPase_activation_prot"/>
</dbReference>
<dbReference type="EMBL" id="RCSX01000006">
    <property type="protein sequence ID" value="KAF7933821.1"/>
    <property type="molecule type" value="Genomic_DNA"/>
</dbReference>
<protein>
    <recommendedName>
        <fullName evidence="3">Ras-GAP domain-containing protein</fullName>
    </recommendedName>
</protein>
<dbReference type="SUPFAM" id="SSF49562">
    <property type="entry name" value="C2 domain (Calcium/lipid-binding domain, CaLB)"/>
    <property type="match status" value="1"/>
</dbReference>
<feature type="domain" description="Ras-GAP" evidence="3">
    <location>
        <begin position="740"/>
        <end position="974"/>
    </location>
</feature>
<dbReference type="PROSITE" id="PS00509">
    <property type="entry name" value="RAS_GTPASE_ACTIV_1"/>
    <property type="match status" value="1"/>
</dbReference>
<dbReference type="InterPro" id="IPR001936">
    <property type="entry name" value="RasGAP_dom"/>
</dbReference>
<evidence type="ECO:0000256" key="2">
    <source>
        <dbReference type="SAM" id="MobiDB-lite"/>
    </source>
</evidence>
<organism evidence="4 5">
    <name type="scientific">Botrytis deweyae</name>
    <dbReference type="NCBI Taxonomy" id="2478750"/>
    <lineage>
        <taxon>Eukaryota</taxon>
        <taxon>Fungi</taxon>
        <taxon>Dikarya</taxon>
        <taxon>Ascomycota</taxon>
        <taxon>Pezizomycotina</taxon>
        <taxon>Leotiomycetes</taxon>
        <taxon>Helotiales</taxon>
        <taxon>Sclerotiniaceae</taxon>
        <taxon>Botrytis</taxon>
    </lineage>
</organism>
<keyword evidence="1" id="KW-0343">GTPase activation</keyword>
<feature type="compositionally biased region" description="Polar residues" evidence="2">
    <location>
        <begin position="108"/>
        <end position="124"/>
    </location>
</feature>
<keyword evidence="5" id="KW-1185">Reference proteome</keyword>
<dbReference type="InterPro" id="IPR035892">
    <property type="entry name" value="C2_domain_sf"/>
</dbReference>
<dbReference type="SUPFAM" id="SSF48350">
    <property type="entry name" value="GTPase activation domain, GAP"/>
    <property type="match status" value="1"/>
</dbReference>
<dbReference type="Proteomes" id="UP000783213">
    <property type="component" value="Unassembled WGS sequence"/>
</dbReference>
<gene>
    <name evidence="4" type="ORF">EAE98_003530</name>
</gene>
<reference evidence="4 5" key="1">
    <citation type="journal article" date="2020" name="Genome Biol. Evol.">
        <title>Comparative genomics of Sclerotiniaceae.</title>
        <authorList>
            <person name="Valero Jimenez C.A."/>
            <person name="Steentjes M."/>
            <person name="Scholten O.E."/>
            <person name="Van Kan J.A.L."/>
        </authorList>
    </citation>
    <scope>NUCLEOTIDE SEQUENCE [LARGE SCALE GENOMIC DNA]</scope>
    <source>
        <strain evidence="4 5">B1</strain>
    </source>
</reference>
<feature type="compositionally biased region" description="Polar residues" evidence="2">
    <location>
        <begin position="172"/>
        <end position="192"/>
    </location>
</feature>
<feature type="region of interest" description="Disordered" evidence="2">
    <location>
        <begin position="1313"/>
        <end position="1364"/>
    </location>
</feature>
<comment type="caution">
    <text evidence="4">The sequence shown here is derived from an EMBL/GenBank/DDBJ whole genome shotgun (WGS) entry which is preliminary data.</text>
</comment>
<dbReference type="GeneID" id="62230304"/>
<feature type="region of interest" description="Disordered" evidence="2">
    <location>
        <begin position="1267"/>
        <end position="1293"/>
    </location>
</feature>
<feature type="compositionally biased region" description="Polar residues" evidence="2">
    <location>
        <begin position="1233"/>
        <end position="1243"/>
    </location>
</feature>
<dbReference type="InterPro" id="IPR023152">
    <property type="entry name" value="RasGAP_CS"/>
</dbReference>
<feature type="compositionally biased region" description="Low complexity" evidence="2">
    <location>
        <begin position="1159"/>
        <end position="1174"/>
    </location>
</feature>
<evidence type="ECO:0000313" key="4">
    <source>
        <dbReference type="EMBL" id="KAF7933821.1"/>
    </source>
</evidence>
<dbReference type="PROSITE" id="PS50018">
    <property type="entry name" value="RAS_GTPASE_ACTIV_2"/>
    <property type="match status" value="1"/>
</dbReference>
<accession>A0ABQ7ITX4</accession>
<feature type="compositionally biased region" description="Basic and acidic residues" evidence="2">
    <location>
        <begin position="1333"/>
        <end position="1342"/>
    </location>
</feature>
<feature type="region of interest" description="Disordered" evidence="2">
    <location>
        <begin position="1131"/>
        <end position="1255"/>
    </location>
</feature>
<feature type="compositionally biased region" description="Basic and acidic residues" evidence="2">
    <location>
        <begin position="1198"/>
        <end position="1222"/>
    </location>
</feature>
<dbReference type="CDD" id="cd05137">
    <property type="entry name" value="RasGAP_CLA2_BUD2"/>
    <property type="match status" value="1"/>
</dbReference>
<dbReference type="PANTHER" id="PTHR10194:SF60">
    <property type="entry name" value="RAS GTPASE-ACTIVATING PROTEIN RASKOL"/>
    <property type="match status" value="1"/>
</dbReference>
<dbReference type="Gene3D" id="1.10.506.10">
    <property type="entry name" value="GTPase Activation - p120gap, domain 1"/>
    <property type="match status" value="1"/>
</dbReference>
<evidence type="ECO:0000313" key="5">
    <source>
        <dbReference type="Proteomes" id="UP000783213"/>
    </source>
</evidence>
<feature type="compositionally biased region" description="Basic residues" evidence="2">
    <location>
        <begin position="201"/>
        <end position="210"/>
    </location>
</feature>